<evidence type="ECO:0000313" key="2">
    <source>
        <dbReference type="Proteomes" id="UP001153332"/>
    </source>
</evidence>
<gene>
    <name evidence="1" type="ORF">O1611_g7707</name>
</gene>
<protein>
    <submittedName>
        <fullName evidence="1">Uncharacterized protein</fullName>
    </submittedName>
</protein>
<reference evidence="1" key="1">
    <citation type="submission" date="2022-12" db="EMBL/GenBank/DDBJ databases">
        <title>Genome Sequence of Lasiodiplodia mahajangana.</title>
        <authorList>
            <person name="Buettner E."/>
        </authorList>
    </citation>
    <scope>NUCLEOTIDE SEQUENCE</scope>
    <source>
        <strain evidence="1">VT137</strain>
    </source>
</reference>
<comment type="caution">
    <text evidence="1">The sequence shown here is derived from an EMBL/GenBank/DDBJ whole genome shotgun (WGS) entry which is preliminary data.</text>
</comment>
<sequence>MQVQSPTSILPTVIDLDTWIADIPDGIPPKIQDLEVQELTANDVDEPDLQIDGLSEGEEAHEPRLGNIVVDLPFSTLAQPASHFDGFVAPAPEESERHAVTALLESLEAHRTGDYVEFDLDHFSIYIDIRLFSNELRPLQHLISRSVQYMYFDGVLRHGDREFYVRRVPFCRLPVGNYGESEHTVDDQIWILSELNEKLGRQVYYKLRSPAPEYRRFYTPFLWIADFAKHVIDYCEHRKENGERVVLRDLESRFSEWLVSRHKSSAGFEKWYAANGSTDFRAAFPANSDYIFEEANGLDPEITSWHDIWREVKTLDYYQTNLGSLEQAPKGISKTIVTPYVHGLFSHMVFGELLEPKEADVSVKRKSNEFQHRSTVSQLSSFRSKKRYKRSCSPIDQAAFLASIEPGDVISTLPDNDTTTTTGWKRESSKHHQGEYHWFGLVRKVHEKPYSKRSFDVLWLYQPIDTPCSVMKYPWANELFLSDNCTCHSSMSKVQGHEILATHEVEWFGCPSTTAEFFVRQTYVASDCRWASLRQEHFICSDETANPSQKYCVGDAVLVETQMQLETFIIEGFLGADKKHAQMRRLRRRKDVDKAAPPNELIYSQQLVEIDVKKIDRRCLVRAFGVSEKIPPPYNRDGTGDAFFITHEEFEVEGVTEYRPLDTTHLLFRQGFDPFSGIEKLQGLDLFCGGGNFGRGLEEAGAVDMKWANDIWKGAIHTYMANADPSRCTPLLGSIDDLLLHALAGDHAQLPAPGDVHFISAGSPCPGFSLLTADKTTEHQRKNQSLVASFASFADLYRPLYGLLENVPTMVNTSNLRDSCVFSQLVCVLVGLGYQVQVLFLDAWSFGSAQKRSRVFLAFTAPGLRTLKAPSASHSHPPNTPLNKLGTMSCGRPFDYRKRVPTPFKFVSMRDAVGDLPDIQDGKADYCVGYPDHRLSMGYTTAMRKQFQQIPTHPYGMSFSKAWWGEPGLPPVMTKVERDLFPVTGNLLRVGTKSKAWGRVDPNGLIGTIATKCMPTDTRIGRVNHWEQSRPTSILEARRAQGFPDDEVIVGTRSDQYRVIGNSVSRHVALVLGLAIREAWLGTLLDVDSEPGVPVDVLRRQNDTSLDGTSRDSSEDPLATSSPCSLGGFTPATSESIEPLDGEIHRKRSLPVYVELLAKRRRRDLKHDEFLRVE</sequence>
<organism evidence="1 2">
    <name type="scientific">Lasiodiplodia mahajangana</name>
    <dbReference type="NCBI Taxonomy" id="1108764"/>
    <lineage>
        <taxon>Eukaryota</taxon>
        <taxon>Fungi</taxon>
        <taxon>Dikarya</taxon>
        <taxon>Ascomycota</taxon>
        <taxon>Pezizomycotina</taxon>
        <taxon>Dothideomycetes</taxon>
        <taxon>Dothideomycetes incertae sedis</taxon>
        <taxon>Botryosphaeriales</taxon>
        <taxon>Botryosphaeriaceae</taxon>
        <taxon>Lasiodiplodia</taxon>
    </lineage>
</organism>
<dbReference type="Proteomes" id="UP001153332">
    <property type="component" value="Unassembled WGS sequence"/>
</dbReference>
<dbReference type="EMBL" id="JAPUUL010002111">
    <property type="protein sequence ID" value="KAJ8125931.1"/>
    <property type="molecule type" value="Genomic_DNA"/>
</dbReference>
<accession>A0ACC2JEG8</accession>
<name>A0ACC2JEG8_9PEZI</name>
<proteinExistence type="predicted"/>
<evidence type="ECO:0000313" key="1">
    <source>
        <dbReference type="EMBL" id="KAJ8125931.1"/>
    </source>
</evidence>
<keyword evidence="2" id="KW-1185">Reference proteome</keyword>